<dbReference type="Pfam" id="PF14547">
    <property type="entry name" value="Hydrophob_seed"/>
    <property type="match status" value="1"/>
</dbReference>
<feature type="domain" description="Bifunctional inhibitor/plant lipid transfer protein/seed storage helical" evidence="3">
    <location>
        <begin position="57"/>
        <end position="139"/>
    </location>
</feature>
<keyword evidence="2" id="KW-0732">Signal</keyword>
<gene>
    <name evidence="4" type="ORF">H6P81_005280</name>
</gene>
<evidence type="ECO:0000313" key="5">
    <source>
        <dbReference type="Proteomes" id="UP000825729"/>
    </source>
</evidence>
<dbReference type="InterPro" id="IPR051636">
    <property type="entry name" value="Plant_LTP/defense-related"/>
</dbReference>
<dbReference type="EMBL" id="JAINDJ010000003">
    <property type="protein sequence ID" value="KAG9452376.1"/>
    <property type="molecule type" value="Genomic_DNA"/>
</dbReference>
<feature type="region of interest" description="Disordered" evidence="1">
    <location>
        <begin position="31"/>
        <end position="55"/>
    </location>
</feature>
<feature type="chain" id="PRO_5043664157" description="Bifunctional inhibitor/plant lipid transfer protein/seed storage helical domain-containing protein" evidence="2">
    <location>
        <begin position="24"/>
        <end position="140"/>
    </location>
</feature>
<dbReference type="AlphaFoldDB" id="A0AAV7EV56"/>
<feature type="compositionally biased region" description="Pro residues" evidence="1">
    <location>
        <begin position="31"/>
        <end position="49"/>
    </location>
</feature>
<evidence type="ECO:0000256" key="1">
    <source>
        <dbReference type="SAM" id="MobiDB-lite"/>
    </source>
</evidence>
<feature type="signal peptide" evidence="2">
    <location>
        <begin position="1"/>
        <end position="23"/>
    </location>
</feature>
<accession>A0AAV7EV56</accession>
<dbReference type="Proteomes" id="UP000825729">
    <property type="component" value="Unassembled WGS sequence"/>
</dbReference>
<proteinExistence type="predicted"/>
<keyword evidence="5" id="KW-1185">Reference proteome</keyword>
<evidence type="ECO:0000313" key="4">
    <source>
        <dbReference type="EMBL" id="KAG9452376.1"/>
    </source>
</evidence>
<name>A0AAV7EV56_ARIFI</name>
<dbReference type="InterPro" id="IPR016140">
    <property type="entry name" value="Bifunc_inhib/LTP/seed_store"/>
</dbReference>
<dbReference type="CDD" id="cd01958">
    <property type="entry name" value="HPS_like"/>
    <property type="match status" value="1"/>
</dbReference>
<comment type="caution">
    <text evidence="4">The sequence shown here is derived from an EMBL/GenBank/DDBJ whole genome shotgun (WGS) entry which is preliminary data.</text>
</comment>
<dbReference type="InterPro" id="IPR027923">
    <property type="entry name" value="Hydrophob_seed_dom"/>
</dbReference>
<evidence type="ECO:0000259" key="3">
    <source>
        <dbReference type="SMART" id="SM00499"/>
    </source>
</evidence>
<sequence length="140" mass="14294">MATKTLALLLLLNFVIFCSCVSANCPPLTPAPTTPSTPAPATPTTPSPAPKKKHGKCPVNTLKLGACVDLVHSIVNLVVGKPPTEPCCSILKGLAGLEVAACLCTALKASVVGINVDIPVTLSLLVSTCGQKIPPGYKCH</sequence>
<dbReference type="SMART" id="SM00499">
    <property type="entry name" value="AAI"/>
    <property type="match status" value="1"/>
</dbReference>
<protein>
    <recommendedName>
        <fullName evidence="3">Bifunctional inhibitor/plant lipid transfer protein/seed storage helical domain-containing protein</fullName>
    </recommendedName>
</protein>
<dbReference type="SUPFAM" id="SSF47699">
    <property type="entry name" value="Bifunctional inhibitor/lipid-transfer protein/seed storage 2S albumin"/>
    <property type="match status" value="1"/>
</dbReference>
<dbReference type="PANTHER" id="PTHR31731">
    <property type="match status" value="1"/>
</dbReference>
<reference evidence="4 5" key="1">
    <citation type="submission" date="2021-07" db="EMBL/GenBank/DDBJ databases">
        <title>The Aristolochia fimbriata genome: insights into angiosperm evolution, floral development and chemical biosynthesis.</title>
        <authorList>
            <person name="Jiao Y."/>
        </authorList>
    </citation>
    <scope>NUCLEOTIDE SEQUENCE [LARGE SCALE GENOMIC DNA]</scope>
    <source>
        <strain evidence="4">IBCAS-2021</strain>
        <tissue evidence="4">Leaf</tissue>
    </source>
</reference>
<dbReference type="Gene3D" id="1.10.110.10">
    <property type="entry name" value="Plant lipid-transfer and hydrophobic proteins"/>
    <property type="match status" value="1"/>
</dbReference>
<organism evidence="4 5">
    <name type="scientific">Aristolochia fimbriata</name>
    <name type="common">White veined hardy Dutchman's pipe vine</name>
    <dbReference type="NCBI Taxonomy" id="158543"/>
    <lineage>
        <taxon>Eukaryota</taxon>
        <taxon>Viridiplantae</taxon>
        <taxon>Streptophyta</taxon>
        <taxon>Embryophyta</taxon>
        <taxon>Tracheophyta</taxon>
        <taxon>Spermatophyta</taxon>
        <taxon>Magnoliopsida</taxon>
        <taxon>Magnoliidae</taxon>
        <taxon>Piperales</taxon>
        <taxon>Aristolochiaceae</taxon>
        <taxon>Aristolochia</taxon>
    </lineage>
</organism>
<evidence type="ECO:0000256" key="2">
    <source>
        <dbReference type="SAM" id="SignalP"/>
    </source>
</evidence>
<dbReference type="PROSITE" id="PS51257">
    <property type="entry name" value="PROKAR_LIPOPROTEIN"/>
    <property type="match status" value="1"/>
</dbReference>
<dbReference type="InterPro" id="IPR036312">
    <property type="entry name" value="Bifun_inhib/LTP/seed_sf"/>
</dbReference>